<accession>F6U973</accession>
<dbReference type="Proteomes" id="UP000008144">
    <property type="component" value="Chromosome 2"/>
</dbReference>
<dbReference type="AlphaFoldDB" id="F6U973"/>
<keyword evidence="3" id="KW-1185">Reference proteome</keyword>
<dbReference type="Ensembl" id="ENSCINT00000021978.2">
    <property type="protein sequence ID" value="ENSCINP00000021732.2"/>
    <property type="gene ID" value="ENSCING00000011357.2"/>
</dbReference>
<comment type="similarity">
    <text evidence="1">Belongs to the short-chain dehydrogenases/reductases (SDR) family.</text>
</comment>
<dbReference type="PRINTS" id="PR00080">
    <property type="entry name" value="SDRFAMILY"/>
</dbReference>
<dbReference type="GeneTree" id="ENSGT00940000164675"/>
<dbReference type="OMA" id="MYRDMND"/>
<sequence>MGEFNEKVVLLTGASSGIGEVIAYTFAKNGASLSLCGRNPDNLNRVADKCKVEGASKVITICADLVKLENMNRMVEETVTKLGQIDVLVNNAGFGILGTIETANIEDFDKIFAVNAKAPLYLTQLCIPHLKKTKGCIVNVSSLVTTVCLTYFLQYAMAKCATDHLTKSSALELAKYGIRVNAVNPAVTKTDFFERMAGEDMAKQIFKDHNLLHPLGGSCLESSEIADIVLFLASSGARSITGTCLPGDRGRNV</sequence>
<dbReference type="FunFam" id="3.40.50.720:FF:000084">
    <property type="entry name" value="Short-chain dehydrogenase reductase"/>
    <property type="match status" value="1"/>
</dbReference>
<dbReference type="SUPFAM" id="SSF51735">
    <property type="entry name" value="NAD(P)-binding Rossmann-fold domains"/>
    <property type="match status" value="1"/>
</dbReference>
<dbReference type="PANTHER" id="PTHR43975">
    <property type="entry name" value="ZGC:101858"/>
    <property type="match status" value="1"/>
</dbReference>
<dbReference type="HOGENOM" id="CLU_010194_1_0_1"/>
<dbReference type="InterPro" id="IPR002347">
    <property type="entry name" value="SDR_fam"/>
</dbReference>
<protein>
    <submittedName>
        <fullName evidence="2">Uncharacterized protein</fullName>
    </submittedName>
</protein>
<reference evidence="2" key="4">
    <citation type="submission" date="2025-09" db="UniProtKB">
        <authorList>
            <consortium name="Ensembl"/>
        </authorList>
    </citation>
    <scope>IDENTIFICATION</scope>
</reference>
<organism evidence="2 3">
    <name type="scientific">Ciona intestinalis</name>
    <name type="common">Transparent sea squirt</name>
    <name type="synonym">Ascidia intestinalis</name>
    <dbReference type="NCBI Taxonomy" id="7719"/>
    <lineage>
        <taxon>Eukaryota</taxon>
        <taxon>Metazoa</taxon>
        <taxon>Chordata</taxon>
        <taxon>Tunicata</taxon>
        <taxon>Ascidiacea</taxon>
        <taxon>Phlebobranchia</taxon>
        <taxon>Cionidae</taxon>
        <taxon>Ciona</taxon>
    </lineage>
</organism>
<evidence type="ECO:0000313" key="3">
    <source>
        <dbReference type="Proteomes" id="UP000008144"/>
    </source>
</evidence>
<dbReference type="InterPro" id="IPR036291">
    <property type="entry name" value="NAD(P)-bd_dom_sf"/>
</dbReference>
<proteinExistence type="inferred from homology"/>
<dbReference type="EMBL" id="EAAA01001573">
    <property type="status" value="NOT_ANNOTATED_CDS"/>
    <property type="molecule type" value="Genomic_DNA"/>
</dbReference>
<reference evidence="3" key="1">
    <citation type="journal article" date="2002" name="Science">
        <title>The draft genome of Ciona intestinalis: insights into chordate and vertebrate origins.</title>
        <authorList>
            <person name="Dehal P."/>
            <person name="Satou Y."/>
            <person name="Campbell R.K."/>
            <person name="Chapman J."/>
            <person name="Degnan B."/>
            <person name="De Tomaso A."/>
            <person name="Davidson B."/>
            <person name="Di Gregorio A."/>
            <person name="Gelpke M."/>
            <person name="Goodstein D.M."/>
            <person name="Harafuji N."/>
            <person name="Hastings K.E."/>
            <person name="Ho I."/>
            <person name="Hotta K."/>
            <person name="Huang W."/>
            <person name="Kawashima T."/>
            <person name="Lemaire P."/>
            <person name="Martinez D."/>
            <person name="Meinertzhagen I.A."/>
            <person name="Necula S."/>
            <person name="Nonaka M."/>
            <person name="Putnam N."/>
            <person name="Rash S."/>
            <person name="Saiga H."/>
            <person name="Satake M."/>
            <person name="Terry A."/>
            <person name="Yamada L."/>
            <person name="Wang H.G."/>
            <person name="Awazu S."/>
            <person name="Azumi K."/>
            <person name="Boore J."/>
            <person name="Branno M."/>
            <person name="Chin-Bow S."/>
            <person name="DeSantis R."/>
            <person name="Doyle S."/>
            <person name="Francino P."/>
            <person name="Keys D.N."/>
            <person name="Haga S."/>
            <person name="Hayashi H."/>
            <person name="Hino K."/>
            <person name="Imai K.S."/>
            <person name="Inaba K."/>
            <person name="Kano S."/>
            <person name="Kobayashi K."/>
            <person name="Kobayashi M."/>
            <person name="Lee B.I."/>
            <person name="Makabe K.W."/>
            <person name="Manohar C."/>
            <person name="Matassi G."/>
            <person name="Medina M."/>
            <person name="Mochizuki Y."/>
            <person name="Mount S."/>
            <person name="Morishita T."/>
            <person name="Miura S."/>
            <person name="Nakayama A."/>
            <person name="Nishizaka S."/>
            <person name="Nomoto H."/>
            <person name="Ohta F."/>
            <person name="Oishi K."/>
            <person name="Rigoutsos I."/>
            <person name="Sano M."/>
            <person name="Sasaki A."/>
            <person name="Sasakura Y."/>
            <person name="Shoguchi E."/>
            <person name="Shin-i T."/>
            <person name="Spagnuolo A."/>
            <person name="Stainier D."/>
            <person name="Suzuki M.M."/>
            <person name="Tassy O."/>
            <person name="Takatori N."/>
            <person name="Tokuoka M."/>
            <person name="Yagi K."/>
            <person name="Yoshizaki F."/>
            <person name="Wada S."/>
            <person name="Zhang C."/>
            <person name="Hyatt P.D."/>
            <person name="Larimer F."/>
            <person name="Detter C."/>
            <person name="Doggett N."/>
            <person name="Glavina T."/>
            <person name="Hawkins T."/>
            <person name="Richardson P."/>
            <person name="Lucas S."/>
            <person name="Kohara Y."/>
            <person name="Levine M."/>
            <person name="Satoh N."/>
            <person name="Rokhsar D.S."/>
        </authorList>
    </citation>
    <scope>NUCLEOTIDE SEQUENCE [LARGE SCALE GENOMIC DNA]</scope>
</reference>
<dbReference type="PANTHER" id="PTHR43975:SF2">
    <property type="entry name" value="EG:BACR7A4.14 PROTEIN-RELATED"/>
    <property type="match status" value="1"/>
</dbReference>
<dbReference type="Pfam" id="PF00106">
    <property type="entry name" value="adh_short"/>
    <property type="match status" value="1"/>
</dbReference>
<evidence type="ECO:0000256" key="1">
    <source>
        <dbReference type="RuleBase" id="RU000363"/>
    </source>
</evidence>
<reference evidence="2" key="3">
    <citation type="submission" date="2025-08" db="UniProtKB">
        <authorList>
            <consortium name="Ensembl"/>
        </authorList>
    </citation>
    <scope>IDENTIFICATION</scope>
</reference>
<name>F6U973_CIOIN</name>
<dbReference type="PRINTS" id="PR00081">
    <property type="entry name" value="GDHRDH"/>
</dbReference>
<dbReference type="InParanoid" id="F6U973"/>
<reference evidence="2" key="2">
    <citation type="journal article" date="2008" name="Genome Biol.">
        <title>Improved genome assembly and evidence-based global gene model set for the chordate Ciona intestinalis: new insight into intron and operon populations.</title>
        <authorList>
            <person name="Satou Y."/>
            <person name="Mineta K."/>
            <person name="Ogasawara M."/>
            <person name="Sasakura Y."/>
            <person name="Shoguchi E."/>
            <person name="Ueno K."/>
            <person name="Yamada L."/>
            <person name="Matsumoto J."/>
            <person name="Wasserscheid J."/>
            <person name="Dewar K."/>
            <person name="Wiley G.B."/>
            <person name="Macmil S.L."/>
            <person name="Roe B.A."/>
            <person name="Zeller R.W."/>
            <person name="Hastings K.E."/>
            <person name="Lemaire P."/>
            <person name="Lindquist E."/>
            <person name="Endo T."/>
            <person name="Hotta K."/>
            <person name="Inaba K."/>
        </authorList>
    </citation>
    <scope>NUCLEOTIDE SEQUENCE [LARGE SCALE GENOMIC DNA]</scope>
    <source>
        <strain evidence="2">wild type</strain>
    </source>
</reference>
<dbReference type="Gene3D" id="3.40.50.720">
    <property type="entry name" value="NAD(P)-binding Rossmann-like Domain"/>
    <property type="match status" value="1"/>
</dbReference>
<evidence type="ECO:0000313" key="2">
    <source>
        <dbReference type="Ensembl" id="ENSCINP00000021732.2"/>
    </source>
</evidence>